<dbReference type="Pfam" id="PF00107">
    <property type="entry name" value="ADH_zinc_N"/>
    <property type="match status" value="1"/>
</dbReference>
<feature type="domain" description="Alcohol dehydrogenase-like N-terminal" evidence="7">
    <location>
        <begin position="32"/>
        <end position="126"/>
    </location>
</feature>
<dbReference type="Pfam" id="PF08240">
    <property type="entry name" value="ADH_N"/>
    <property type="match status" value="1"/>
</dbReference>
<dbReference type="GeneID" id="81354143"/>
<keyword evidence="4" id="KW-0862">Zinc</keyword>
<evidence type="ECO:0000259" key="7">
    <source>
        <dbReference type="Pfam" id="PF08240"/>
    </source>
</evidence>
<reference evidence="8" key="2">
    <citation type="journal article" date="2023" name="IMA Fungus">
        <title>Comparative genomic study of the Penicillium genus elucidates a diverse pangenome and 15 lateral gene transfer events.</title>
        <authorList>
            <person name="Petersen C."/>
            <person name="Sorensen T."/>
            <person name="Nielsen M.R."/>
            <person name="Sondergaard T.E."/>
            <person name="Sorensen J.L."/>
            <person name="Fitzpatrick D.A."/>
            <person name="Frisvad J.C."/>
            <person name="Nielsen K.L."/>
        </authorList>
    </citation>
    <scope>NUCLEOTIDE SEQUENCE</scope>
    <source>
        <strain evidence="8">IBT 30761</strain>
    </source>
</reference>
<comment type="similarity">
    <text evidence="2">Belongs to the zinc-containing alcohol dehydrogenase family.</text>
</comment>
<dbReference type="Gene3D" id="3.90.180.10">
    <property type="entry name" value="Medium-chain alcohol dehydrogenases, catalytic domain"/>
    <property type="match status" value="3"/>
</dbReference>
<dbReference type="OrthoDB" id="1560166at2759"/>
<dbReference type="Gene3D" id="3.40.50.720">
    <property type="entry name" value="NAD(P)-binding Rossmann-like Domain"/>
    <property type="match status" value="1"/>
</dbReference>
<reference evidence="8" key="1">
    <citation type="submission" date="2022-11" db="EMBL/GenBank/DDBJ databases">
        <authorList>
            <person name="Petersen C."/>
        </authorList>
    </citation>
    <scope>NUCLEOTIDE SEQUENCE</scope>
    <source>
        <strain evidence="8">IBT 30761</strain>
    </source>
</reference>
<dbReference type="AlphaFoldDB" id="A0A9W9KKU7"/>
<evidence type="ECO:0000259" key="6">
    <source>
        <dbReference type="Pfam" id="PF00107"/>
    </source>
</evidence>
<dbReference type="EMBL" id="JAPQKI010000003">
    <property type="protein sequence ID" value="KAJ5110025.1"/>
    <property type="molecule type" value="Genomic_DNA"/>
</dbReference>
<sequence length="363" mass="39079">MFTATQAIVAREPEQPFKPNWSLEDVNVGEFGDDEVLVEVVATGICHTDLVLSSIPTGALGIAYPKIVGHEAAHPAYCDKFAVGNYVGRQASIKTTSDDQTTWSQYFGQSSFAKLTVANESSIVNAKDLIEDLDELKLFAPLGCGFQTGMGAVQNITSAGPEDVVLISGLGAVGMGAVMTAHIENCKAIIAVDRVKPRLELAKPLGATHTIDTSDPEFTTLDEAIRRLFPSGASVVIDTTGVPSIIEQSVQATTARGKFVVIGVPPLGYELKVNVAQHINVGDPSHFQNYRLTDIRMKSGRSILGCIEGDCVPGKAIPQMIKWYRDGKFPIDKLIDFFDATDFGQALGKLHTGETIKPVLMWK</sequence>
<name>A0A9W9KKU7_9EURO</name>
<dbReference type="InterPro" id="IPR013149">
    <property type="entry name" value="ADH-like_C"/>
</dbReference>
<comment type="caution">
    <text evidence="8">The sequence shown here is derived from an EMBL/GenBank/DDBJ whole genome shotgun (WGS) entry which is preliminary data.</text>
</comment>
<comment type="cofactor">
    <cofactor evidence="1">
        <name>Zn(2+)</name>
        <dbReference type="ChEBI" id="CHEBI:29105"/>
    </cofactor>
</comment>
<feature type="domain" description="Alcohol dehydrogenase-like C-terminal" evidence="6">
    <location>
        <begin position="172"/>
        <end position="270"/>
    </location>
</feature>
<gene>
    <name evidence="8" type="ORF">N7532_002670</name>
</gene>
<dbReference type="InterPro" id="IPR013154">
    <property type="entry name" value="ADH-like_N"/>
</dbReference>
<dbReference type="InterPro" id="IPR011032">
    <property type="entry name" value="GroES-like_sf"/>
</dbReference>
<dbReference type="GO" id="GO:0046872">
    <property type="term" value="F:metal ion binding"/>
    <property type="evidence" value="ECO:0007669"/>
    <property type="project" value="UniProtKB-KW"/>
</dbReference>
<keyword evidence="5" id="KW-0560">Oxidoreductase</keyword>
<proteinExistence type="inferred from homology"/>
<evidence type="ECO:0000256" key="3">
    <source>
        <dbReference type="ARBA" id="ARBA00022723"/>
    </source>
</evidence>
<dbReference type="PANTHER" id="PTHR43350">
    <property type="entry name" value="NAD-DEPENDENT ALCOHOL DEHYDROGENASE"/>
    <property type="match status" value="1"/>
</dbReference>
<organism evidence="8 9">
    <name type="scientific">Penicillium argentinense</name>
    <dbReference type="NCBI Taxonomy" id="1131581"/>
    <lineage>
        <taxon>Eukaryota</taxon>
        <taxon>Fungi</taxon>
        <taxon>Dikarya</taxon>
        <taxon>Ascomycota</taxon>
        <taxon>Pezizomycotina</taxon>
        <taxon>Eurotiomycetes</taxon>
        <taxon>Eurotiomycetidae</taxon>
        <taxon>Eurotiales</taxon>
        <taxon>Aspergillaceae</taxon>
        <taxon>Penicillium</taxon>
    </lineage>
</organism>
<accession>A0A9W9KKU7</accession>
<dbReference type="SUPFAM" id="SSF51735">
    <property type="entry name" value="NAD(P)-binding Rossmann-fold domains"/>
    <property type="match status" value="1"/>
</dbReference>
<dbReference type="RefSeq" id="XP_056478136.1">
    <property type="nucleotide sequence ID" value="XM_056615164.1"/>
</dbReference>
<evidence type="ECO:0000256" key="2">
    <source>
        <dbReference type="ARBA" id="ARBA00008072"/>
    </source>
</evidence>
<evidence type="ECO:0000313" key="9">
    <source>
        <dbReference type="Proteomes" id="UP001149074"/>
    </source>
</evidence>
<evidence type="ECO:0000256" key="5">
    <source>
        <dbReference type="ARBA" id="ARBA00023002"/>
    </source>
</evidence>
<keyword evidence="9" id="KW-1185">Reference proteome</keyword>
<evidence type="ECO:0000256" key="4">
    <source>
        <dbReference type="ARBA" id="ARBA00022833"/>
    </source>
</evidence>
<dbReference type="InterPro" id="IPR036291">
    <property type="entry name" value="NAD(P)-bd_dom_sf"/>
</dbReference>
<dbReference type="PANTHER" id="PTHR43350:SF18">
    <property type="entry name" value="ENOYL REDUCTASE (ER) DOMAIN-CONTAINING PROTEIN"/>
    <property type="match status" value="1"/>
</dbReference>
<dbReference type="Proteomes" id="UP001149074">
    <property type="component" value="Unassembled WGS sequence"/>
</dbReference>
<keyword evidence="3" id="KW-0479">Metal-binding</keyword>
<protein>
    <submittedName>
        <fullName evidence="8">Alcohol dehydrogenase</fullName>
    </submittedName>
</protein>
<dbReference type="GO" id="GO:0016491">
    <property type="term" value="F:oxidoreductase activity"/>
    <property type="evidence" value="ECO:0007669"/>
    <property type="project" value="UniProtKB-KW"/>
</dbReference>
<evidence type="ECO:0000256" key="1">
    <source>
        <dbReference type="ARBA" id="ARBA00001947"/>
    </source>
</evidence>
<evidence type="ECO:0000313" key="8">
    <source>
        <dbReference type="EMBL" id="KAJ5110025.1"/>
    </source>
</evidence>
<dbReference type="SUPFAM" id="SSF50129">
    <property type="entry name" value="GroES-like"/>
    <property type="match status" value="1"/>
</dbReference>